<reference evidence="1" key="1">
    <citation type="submission" date="2023-10" db="EMBL/GenBank/DDBJ databases">
        <authorList>
            <person name="Hackl T."/>
        </authorList>
    </citation>
    <scope>NUCLEOTIDE SEQUENCE</scope>
</reference>
<dbReference type="Proteomes" id="UP001295740">
    <property type="component" value="Unassembled WGS sequence"/>
</dbReference>
<protein>
    <submittedName>
        <fullName evidence="1">Uu.00g143820.m01.CDS01</fullName>
    </submittedName>
</protein>
<proteinExistence type="predicted"/>
<name>A0AAI8VQP7_9PEZI</name>
<comment type="caution">
    <text evidence="1">The sequence shown here is derived from an EMBL/GenBank/DDBJ whole genome shotgun (WGS) entry which is preliminary data.</text>
</comment>
<evidence type="ECO:0000313" key="1">
    <source>
        <dbReference type="EMBL" id="CAJ2509356.1"/>
    </source>
</evidence>
<keyword evidence="2" id="KW-1185">Reference proteome</keyword>
<organism evidence="1 2">
    <name type="scientific">Anthostomella pinea</name>
    <dbReference type="NCBI Taxonomy" id="933095"/>
    <lineage>
        <taxon>Eukaryota</taxon>
        <taxon>Fungi</taxon>
        <taxon>Dikarya</taxon>
        <taxon>Ascomycota</taxon>
        <taxon>Pezizomycotina</taxon>
        <taxon>Sordariomycetes</taxon>
        <taxon>Xylariomycetidae</taxon>
        <taxon>Xylariales</taxon>
        <taxon>Xylariaceae</taxon>
        <taxon>Anthostomella</taxon>
    </lineage>
</organism>
<evidence type="ECO:0000313" key="2">
    <source>
        <dbReference type="Proteomes" id="UP001295740"/>
    </source>
</evidence>
<dbReference type="EMBL" id="CAUWAG010000012">
    <property type="protein sequence ID" value="CAJ2509356.1"/>
    <property type="molecule type" value="Genomic_DNA"/>
</dbReference>
<gene>
    <name evidence="1" type="ORF">KHLLAP_LOCUS9824</name>
</gene>
<sequence>MDKVRKTFFDPLATSKARIREILEPLPVGSAHPFSPERILLCRTEHGIDDIDISSYPEDFFFNAVDLGQMGEVLLKRMANFTSQLGAFAEFQILQAPTSTFSIPIVSGKVTILAVSERYPTYYDFCLADASYNTSCYNAQETLAGVSHSGDIIGASNDLLQYIRINKDSLTKKEICVFISGYRKTQITRFLGTNPALMVADHIDKVLYIIPVPLDAATIGDATICCPMVVKPDGDSLMCSILPTATTDRNLQCDGSRLVSPCFPEAIQYANFTGFTGPAAITAPTSEDTAVEAAQEDSNKSSRGLAKDSAVFMTHSTTLPPFLDSERSQLIRFGTGIEFQVQGQDSGTKHELSSVVLPCILGSMLEGPVLLATGTVPLNSPVVDDQALRDYYEKLKHVVIVVDDRMTDNARNLATCYRINALFIVQLRPEETPTSTDGVLSLLNSANINAVTALSGPQSLVLVQVSEKFYFYRGIANQAHLDTSRLAFGSDVTSILESAGVENMLEPKIGRVVSLDEVNRILLPASGQFVRPADLQGLFQDLSVDQIRKLEHDITASVPQLQVLLSQNDLQELSKALVGTLSAKVSDKVTPLRKAYIKFLTTEHRTGDATSVTKKNRLLGELRKSTKEIQKALEAAISSLANMMSAQTSSKRTHDLKRLARQTQIQVNVEAAKSMTFETMAGYLETHAADMGVMLLNIETAQYAELLGNLEQSTVDASACCNLDSRVLHLEGFDAGIIIEQSQSSHDGPLKSLSGPTRPTLALPYLSSFRGGSDSGSMLAWVCWDEFVNLTNPYTVRWMEKCNEAHIAALRILMRETLSQAVASREHDFHPGSSETGRLMSALLMTAMSKLAAMRTTHTVVSEEAEDTVTRLMRGLFGNLLTMAGSGVRPLSMVWQLFGLNPQWDIPATHAQWFWYEKAVALYPYTGWPLKQFHGNLEKLLDGAIVRVVTKAEDVQSIKANRVDELIKFCKLRNIQLEHSRTIITIMMRMLSGGGDVGMAAMASRLLDRLPSKLAKQTRSYTSMIRYLQHFANGGERRLNDDLVAASVYTKRSATFGELKAGISEACADCDWEKVKEGCEEIIAKHAEIAALWKIDPEKLKIQNIAVYKSLLEADLAGKAPEAQLTKQVHSDAEKNRVPWQVGKGSQFGDNIEPLDEALVHEVLTGEKLESATDSVEVAAETNTAVATTYDFTRFKSSLKPQFVDAMQRDLSFEDVCNIIKVPADTMRVFVKALNPGFACEDLGRNFKRVTVELIECRSNRLESCPTKRLLERESKMVAIGAKSGS</sequence>
<accession>A0AAI8VQP7</accession>